<evidence type="ECO:0000256" key="1">
    <source>
        <dbReference type="ARBA" id="ARBA00004370"/>
    </source>
</evidence>
<dbReference type="GO" id="GO:0004180">
    <property type="term" value="F:carboxypeptidase activity"/>
    <property type="evidence" value="ECO:0007669"/>
    <property type="project" value="UniProtKB-KW"/>
</dbReference>
<dbReference type="PANTHER" id="PTHR30627:SF1">
    <property type="entry name" value="PEPTIDOGLYCAN D,D-TRANSPEPTIDASE FTSI"/>
    <property type="match status" value="1"/>
</dbReference>
<dbReference type="EMBL" id="LWDL01000015">
    <property type="protein sequence ID" value="OQW52247.1"/>
    <property type="molecule type" value="Genomic_DNA"/>
</dbReference>
<dbReference type="InterPro" id="IPR012338">
    <property type="entry name" value="Beta-lactam/transpept-like"/>
</dbReference>
<dbReference type="InterPro" id="IPR001460">
    <property type="entry name" value="PCN-bd_Tpept"/>
</dbReference>
<feature type="domain" description="Penicillin-binding protein dimerisation" evidence="6">
    <location>
        <begin position="79"/>
        <end position="187"/>
    </location>
</feature>
<name>A0A1W9HY57_9HYPH</name>
<proteinExistence type="predicted"/>
<feature type="domain" description="Penicillin-binding protein transpeptidase" evidence="5">
    <location>
        <begin position="252"/>
        <end position="548"/>
    </location>
</feature>
<comment type="subcellular location">
    <subcellularLocation>
        <location evidence="1">Membrane</location>
    </subcellularLocation>
</comment>
<dbReference type="GO" id="GO:0071555">
    <property type="term" value="P:cell wall organization"/>
    <property type="evidence" value="ECO:0007669"/>
    <property type="project" value="TreeGrafter"/>
</dbReference>
<dbReference type="InterPro" id="IPR050515">
    <property type="entry name" value="Beta-lactam/transpept"/>
</dbReference>
<keyword evidence="2" id="KW-0121">Carboxypeptidase</keyword>
<dbReference type="SUPFAM" id="SSF56519">
    <property type="entry name" value="Penicillin binding protein dimerisation domain"/>
    <property type="match status" value="1"/>
</dbReference>
<sequence length="581" mass="62617">MNSVSDSGAGVISPRIKQLALQGARKKRLDKGRIRLVVVMTVFFAVFTSITGRLVYMAVTGKPRAIVARSADDLPAMSRPDVVDRNGVILATDVRKPSLFAQPNRIIDANEAADLLADALPDISTSELRSKLASGKGFIWLKRGINEAEQQRVHRLGIPGIGFREENRRVYPSGRTLSHVIGHVGIENIGAAGLEKWIDADRGLIALREAGLSGERDRDNSAVELSIDLRAQHALRDELAEAMKLYAAVGASGVILDVTTGEIVALASLPDYDPNDPKDSIDLNALNRITTGTYELGSIFKAFTVAMALESGRFTMASQLDARAPLQFGSQRIGDFHGKGRVLTLPEVFIYSSNIGSAKMALALGVDHHREFMQKLGFADRLRTELPESAKPQFRRRQWKPVESATIAFGHGIAVAPLQAAAATAALMNGGYLVRPTFRKRSAEEARALAPRVLSQATSDAMRQLFRLNVEKGSGKRAEVEGFLVGGKTGTADKPGPHGYQKNKRLNSFLAAFPTDKPRYVVLVTLDEPQRTPGAGEATAGLNAAPTVGKVISRVAPLLQVAPRIERLAGSQPALALPAVR</sequence>
<dbReference type="SUPFAM" id="SSF56601">
    <property type="entry name" value="beta-lactamase/transpeptidase-like"/>
    <property type="match status" value="1"/>
</dbReference>
<keyword evidence="2" id="KW-0645">Protease</keyword>
<evidence type="ECO:0000256" key="2">
    <source>
        <dbReference type="ARBA" id="ARBA00022645"/>
    </source>
</evidence>
<keyword evidence="3 4" id="KW-0472">Membrane</keyword>
<feature type="transmembrane region" description="Helical" evidence="4">
    <location>
        <begin position="34"/>
        <end position="56"/>
    </location>
</feature>
<evidence type="ECO:0000259" key="6">
    <source>
        <dbReference type="Pfam" id="PF03717"/>
    </source>
</evidence>
<keyword evidence="4" id="KW-1133">Transmembrane helix</keyword>
<dbReference type="RefSeq" id="WP_376801410.1">
    <property type="nucleotide sequence ID" value="NZ_DBNB01000021.1"/>
</dbReference>
<keyword evidence="2" id="KW-0378">Hydrolase</keyword>
<gene>
    <name evidence="7" type="ORF">A4S15_08855</name>
</gene>
<evidence type="ECO:0000313" key="7">
    <source>
        <dbReference type="EMBL" id="OQW52247.1"/>
    </source>
</evidence>
<keyword evidence="4" id="KW-0812">Transmembrane</keyword>
<comment type="caution">
    <text evidence="7">The sequence shown here is derived from an EMBL/GenBank/DDBJ whole genome shotgun (WGS) entry which is preliminary data.</text>
</comment>
<evidence type="ECO:0008006" key="9">
    <source>
        <dbReference type="Google" id="ProtNLM"/>
    </source>
</evidence>
<dbReference type="InterPro" id="IPR036138">
    <property type="entry name" value="PBP_dimer_sf"/>
</dbReference>
<dbReference type="AlphaFoldDB" id="A0A1W9HY57"/>
<dbReference type="STRING" id="1827387.A4S15_08855"/>
<dbReference type="GO" id="GO:0005886">
    <property type="term" value="C:plasma membrane"/>
    <property type="evidence" value="ECO:0007669"/>
    <property type="project" value="TreeGrafter"/>
</dbReference>
<dbReference type="Gene3D" id="3.40.710.10">
    <property type="entry name" value="DD-peptidase/beta-lactamase superfamily"/>
    <property type="match status" value="1"/>
</dbReference>
<dbReference type="Gene3D" id="3.30.450.330">
    <property type="match status" value="1"/>
</dbReference>
<reference evidence="7 8" key="1">
    <citation type="journal article" date="2017" name="Water Res.">
        <title>Comammox in drinking water systems.</title>
        <authorList>
            <person name="Wang Y."/>
            <person name="Ma L."/>
            <person name="Mao Y."/>
            <person name="Jiang X."/>
            <person name="Xia Y."/>
            <person name="Yu K."/>
            <person name="Li B."/>
            <person name="Zhang T."/>
        </authorList>
    </citation>
    <scope>NUCLEOTIDE SEQUENCE [LARGE SCALE GENOMIC DNA]</scope>
    <source>
        <strain evidence="7">SG_bin8</strain>
    </source>
</reference>
<dbReference type="Gene3D" id="3.90.1310.10">
    <property type="entry name" value="Penicillin-binding protein 2a (Domain 2)"/>
    <property type="match status" value="1"/>
</dbReference>
<dbReference type="GO" id="GO:0008658">
    <property type="term" value="F:penicillin binding"/>
    <property type="evidence" value="ECO:0007669"/>
    <property type="project" value="InterPro"/>
</dbReference>
<evidence type="ECO:0000256" key="4">
    <source>
        <dbReference type="SAM" id="Phobius"/>
    </source>
</evidence>
<dbReference type="Pfam" id="PF00905">
    <property type="entry name" value="Transpeptidase"/>
    <property type="match status" value="1"/>
</dbReference>
<dbReference type="Pfam" id="PF03717">
    <property type="entry name" value="PBP_dimer"/>
    <property type="match status" value="1"/>
</dbReference>
<evidence type="ECO:0000313" key="8">
    <source>
        <dbReference type="Proteomes" id="UP000192872"/>
    </source>
</evidence>
<accession>A0A1W9HY57</accession>
<evidence type="ECO:0000256" key="3">
    <source>
        <dbReference type="ARBA" id="ARBA00023136"/>
    </source>
</evidence>
<organism evidence="7 8">
    <name type="scientific">Candidatus Raskinella chloraquaticus</name>
    <dbReference type="NCBI Taxonomy" id="1951219"/>
    <lineage>
        <taxon>Bacteria</taxon>
        <taxon>Pseudomonadati</taxon>
        <taxon>Pseudomonadota</taxon>
        <taxon>Alphaproteobacteria</taxon>
        <taxon>Hyphomicrobiales</taxon>
        <taxon>Phreatobacteraceae</taxon>
        <taxon>Candidatus Raskinella</taxon>
    </lineage>
</organism>
<dbReference type="Proteomes" id="UP000192872">
    <property type="component" value="Unassembled WGS sequence"/>
</dbReference>
<dbReference type="PANTHER" id="PTHR30627">
    <property type="entry name" value="PEPTIDOGLYCAN D,D-TRANSPEPTIDASE"/>
    <property type="match status" value="1"/>
</dbReference>
<dbReference type="InterPro" id="IPR005311">
    <property type="entry name" value="PBP_dimer"/>
</dbReference>
<evidence type="ECO:0000259" key="5">
    <source>
        <dbReference type="Pfam" id="PF00905"/>
    </source>
</evidence>
<protein>
    <recommendedName>
        <fullName evidence="9">Cell division protein</fullName>
    </recommendedName>
</protein>